<organism evidence="1">
    <name type="scientific">marine metagenome</name>
    <dbReference type="NCBI Taxonomy" id="408172"/>
    <lineage>
        <taxon>unclassified sequences</taxon>
        <taxon>metagenomes</taxon>
        <taxon>ecological metagenomes</taxon>
    </lineage>
</organism>
<protein>
    <submittedName>
        <fullName evidence="1">Uncharacterized protein</fullName>
    </submittedName>
</protein>
<dbReference type="EMBL" id="UINC01192487">
    <property type="protein sequence ID" value="SVE07656.1"/>
    <property type="molecule type" value="Genomic_DNA"/>
</dbReference>
<reference evidence="1" key="1">
    <citation type="submission" date="2018-05" db="EMBL/GenBank/DDBJ databases">
        <authorList>
            <person name="Lanie J.A."/>
            <person name="Ng W.-L."/>
            <person name="Kazmierczak K.M."/>
            <person name="Andrzejewski T.M."/>
            <person name="Davidsen T.M."/>
            <person name="Wayne K.J."/>
            <person name="Tettelin H."/>
            <person name="Glass J.I."/>
            <person name="Rusch D."/>
            <person name="Podicherti R."/>
            <person name="Tsui H.-C.T."/>
            <person name="Winkler M.E."/>
        </authorList>
    </citation>
    <scope>NUCLEOTIDE SEQUENCE</scope>
</reference>
<dbReference type="AlphaFoldDB" id="A0A383AIB2"/>
<sequence>MVEQIAPVAASIATSYTNKKVVTHIYDSDEDGQHKVVQDVYLTTVYDAQGRISSVTTAHSIDYLV</sequence>
<evidence type="ECO:0000313" key="1">
    <source>
        <dbReference type="EMBL" id="SVE07656.1"/>
    </source>
</evidence>
<proteinExistence type="predicted"/>
<gene>
    <name evidence="1" type="ORF">METZ01_LOCUS460510</name>
</gene>
<accession>A0A383AIB2</accession>
<name>A0A383AIB2_9ZZZZ</name>